<dbReference type="Gene3D" id="3.30.300.20">
    <property type="match status" value="1"/>
</dbReference>
<proteinExistence type="predicted"/>
<dbReference type="SUPFAM" id="SSF82784">
    <property type="entry name" value="OsmC-like"/>
    <property type="match status" value="1"/>
</dbReference>
<dbReference type="AlphaFoldDB" id="A0A2W5GDV8"/>
<sequence length="132" mass="14567">MSASIKATLGKDNYYTEVVAGNNQLVSDEPIDKGGQDKGFKPTELLASSLACCTAATLKMYLDRKEWNVDKIHIEVELSDQDASKTTVFSRKISFEGANFTAEQMKRIQHIADACPVHKILTGNVKIPTEFV</sequence>
<dbReference type="PANTHER" id="PTHR39624:SF2">
    <property type="entry name" value="OSMC-LIKE PROTEIN"/>
    <property type="match status" value="1"/>
</dbReference>
<dbReference type="Proteomes" id="UP000249645">
    <property type="component" value="Unassembled WGS sequence"/>
</dbReference>
<dbReference type="Pfam" id="PF02566">
    <property type="entry name" value="OsmC"/>
    <property type="match status" value="1"/>
</dbReference>
<comment type="caution">
    <text evidence="1">The sequence shown here is derived from an EMBL/GenBank/DDBJ whole genome shotgun (WGS) entry which is preliminary data.</text>
</comment>
<name>A0A2W5GDV8_9SPHI</name>
<evidence type="ECO:0000313" key="2">
    <source>
        <dbReference type="Proteomes" id="UP000249645"/>
    </source>
</evidence>
<gene>
    <name evidence="1" type="ORF">DI598_15355</name>
</gene>
<dbReference type="PANTHER" id="PTHR39624">
    <property type="entry name" value="PROTEIN INVOLVED IN RIMO-MEDIATED BETA-METHYLTHIOLATION OF RIBOSOMAL PROTEIN S12 YCAO"/>
    <property type="match status" value="1"/>
</dbReference>
<organism evidence="1 2">
    <name type="scientific">Pseudopedobacter saltans</name>
    <dbReference type="NCBI Taxonomy" id="151895"/>
    <lineage>
        <taxon>Bacteria</taxon>
        <taxon>Pseudomonadati</taxon>
        <taxon>Bacteroidota</taxon>
        <taxon>Sphingobacteriia</taxon>
        <taxon>Sphingobacteriales</taxon>
        <taxon>Sphingobacteriaceae</taxon>
        <taxon>Pseudopedobacter</taxon>
    </lineage>
</organism>
<dbReference type="InterPro" id="IPR003718">
    <property type="entry name" value="OsmC/Ohr_fam"/>
</dbReference>
<accession>A0A2W5GDV8</accession>
<reference evidence="1 2" key="1">
    <citation type="submission" date="2017-11" db="EMBL/GenBank/DDBJ databases">
        <title>Infants hospitalized years apart are colonized by the same room-sourced microbial strains.</title>
        <authorList>
            <person name="Brooks B."/>
            <person name="Olm M.R."/>
            <person name="Firek B.A."/>
            <person name="Baker R."/>
            <person name="Thomas B.C."/>
            <person name="Morowitz M.J."/>
            <person name="Banfield J.F."/>
        </authorList>
    </citation>
    <scope>NUCLEOTIDE SEQUENCE [LARGE SCALE GENOMIC DNA]</scope>
    <source>
        <strain evidence="1">S2_009_000_R2_76</strain>
    </source>
</reference>
<protein>
    <submittedName>
        <fullName evidence="1">Osmotically inducible protein OsmC</fullName>
    </submittedName>
</protein>
<dbReference type="InterPro" id="IPR036102">
    <property type="entry name" value="OsmC/Ohrsf"/>
</dbReference>
<dbReference type="EMBL" id="QFOI01000353">
    <property type="protein sequence ID" value="PZP43796.1"/>
    <property type="molecule type" value="Genomic_DNA"/>
</dbReference>
<dbReference type="InterPro" id="IPR015946">
    <property type="entry name" value="KH_dom-like_a/b"/>
</dbReference>
<evidence type="ECO:0000313" key="1">
    <source>
        <dbReference type="EMBL" id="PZP43796.1"/>
    </source>
</evidence>